<feature type="region of interest" description="Disordered" evidence="1">
    <location>
        <begin position="1"/>
        <end position="54"/>
    </location>
</feature>
<proteinExistence type="predicted"/>
<keyword evidence="3" id="KW-1185">Reference proteome</keyword>
<reference evidence="2 3" key="1">
    <citation type="journal article" date="2021" name="Commun. Biol.">
        <title>The genome of Shorea leprosula (Dipterocarpaceae) highlights the ecological relevance of drought in aseasonal tropical rainforests.</title>
        <authorList>
            <person name="Ng K.K.S."/>
            <person name="Kobayashi M.J."/>
            <person name="Fawcett J.A."/>
            <person name="Hatakeyama M."/>
            <person name="Paape T."/>
            <person name="Ng C.H."/>
            <person name="Ang C.C."/>
            <person name="Tnah L.H."/>
            <person name="Lee C.T."/>
            <person name="Nishiyama T."/>
            <person name="Sese J."/>
            <person name="O'Brien M.J."/>
            <person name="Copetti D."/>
            <person name="Mohd Noor M.I."/>
            <person name="Ong R.C."/>
            <person name="Putra M."/>
            <person name="Sireger I.Z."/>
            <person name="Indrioko S."/>
            <person name="Kosugi Y."/>
            <person name="Izuno A."/>
            <person name="Isagi Y."/>
            <person name="Lee S.L."/>
            <person name="Shimizu K.K."/>
        </authorList>
    </citation>
    <scope>NUCLEOTIDE SEQUENCE [LARGE SCALE GENOMIC DNA]</scope>
    <source>
        <strain evidence="2">214</strain>
    </source>
</reference>
<evidence type="ECO:0000313" key="2">
    <source>
        <dbReference type="EMBL" id="GKV14639.1"/>
    </source>
</evidence>
<protein>
    <submittedName>
        <fullName evidence="2">Uncharacterized protein</fullName>
    </submittedName>
</protein>
<accession>A0AAV5JTC9</accession>
<comment type="caution">
    <text evidence="2">The sequence shown here is derived from an EMBL/GenBank/DDBJ whole genome shotgun (WGS) entry which is preliminary data.</text>
</comment>
<feature type="compositionally biased region" description="Acidic residues" evidence="1">
    <location>
        <begin position="30"/>
        <end position="41"/>
    </location>
</feature>
<dbReference type="Proteomes" id="UP001054252">
    <property type="component" value="Unassembled WGS sequence"/>
</dbReference>
<organism evidence="2 3">
    <name type="scientific">Rubroshorea leprosula</name>
    <dbReference type="NCBI Taxonomy" id="152421"/>
    <lineage>
        <taxon>Eukaryota</taxon>
        <taxon>Viridiplantae</taxon>
        <taxon>Streptophyta</taxon>
        <taxon>Embryophyta</taxon>
        <taxon>Tracheophyta</taxon>
        <taxon>Spermatophyta</taxon>
        <taxon>Magnoliopsida</taxon>
        <taxon>eudicotyledons</taxon>
        <taxon>Gunneridae</taxon>
        <taxon>Pentapetalae</taxon>
        <taxon>rosids</taxon>
        <taxon>malvids</taxon>
        <taxon>Malvales</taxon>
        <taxon>Dipterocarpaceae</taxon>
        <taxon>Rubroshorea</taxon>
    </lineage>
</organism>
<gene>
    <name evidence="2" type="ORF">SLEP1_g25482</name>
</gene>
<evidence type="ECO:0000256" key="1">
    <source>
        <dbReference type="SAM" id="MobiDB-lite"/>
    </source>
</evidence>
<dbReference type="AlphaFoldDB" id="A0AAV5JTC9"/>
<feature type="compositionally biased region" description="Basic and acidic residues" evidence="1">
    <location>
        <begin position="1"/>
        <end position="26"/>
    </location>
</feature>
<evidence type="ECO:0000313" key="3">
    <source>
        <dbReference type="Proteomes" id="UP001054252"/>
    </source>
</evidence>
<sequence length="54" mass="6481">MYNLKLKDKQVRKDDKEDELEKHDSLESTFVDDEDDEENQDVEAKENNDMEDAF</sequence>
<name>A0AAV5JTC9_9ROSI</name>
<dbReference type="EMBL" id="BPVZ01000041">
    <property type="protein sequence ID" value="GKV14639.1"/>
    <property type="molecule type" value="Genomic_DNA"/>
</dbReference>